<dbReference type="HAMAP" id="MF_00160">
    <property type="entry name" value="SerC_aminotrans_5"/>
    <property type="match status" value="1"/>
</dbReference>
<evidence type="ECO:0000313" key="14">
    <source>
        <dbReference type="EMBL" id="MFM2485092.1"/>
    </source>
</evidence>
<evidence type="ECO:0000256" key="11">
    <source>
        <dbReference type="HAMAP-Rule" id="MF_00160"/>
    </source>
</evidence>
<evidence type="ECO:0000256" key="2">
    <source>
        <dbReference type="ARBA" id="ARBA00006904"/>
    </source>
</evidence>
<feature type="modified residue" description="N6-(pyridoxal phosphate)lysine" evidence="11">
    <location>
        <position position="197"/>
    </location>
</feature>
<keyword evidence="8 11" id="KW-0718">Serine biosynthesis</keyword>
<gene>
    <name evidence="11 14" type="primary">serC</name>
    <name evidence="14" type="ORF">ABUE30_08440</name>
</gene>
<evidence type="ECO:0000256" key="9">
    <source>
        <dbReference type="ARBA" id="ARBA00047630"/>
    </source>
</evidence>
<evidence type="ECO:0000256" key="3">
    <source>
        <dbReference type="ARBA" id="ARBA00022576"/>
    </source>
</evidence>
<dbReference type="PROSITE" id="PS00595">
    <property type="entry name" value="AA_TRANSFER_CLASS_5"/>
    <property type="match status" value="1"/>
</dbReference>
<organism evidence="14 15">
    <name type="scientific">Celerinatantimonas yamalensis</name>
    <dbReference type="NCBI Taxonomy" id="559956"/>
    <lineage>
        <taxon>Bacteria</taxon>
        <taxon>Pseudomonadati</taxon>
        <taxon>Pseudomonadota</taxon>
        <taxon>Gammaproteobacteria</taxon>
        <taxon>Celerinatantimonadaceae</taxon>
        <taxon>Celerinatantimonas</taxon>
    </lineage>
</organism>
<comment type="catalytic activity">
    <reaction evidence="10 11 12">
        <text>O-phospho-L-serine + 2-oxoglutarate = 3-phosphooxypyruvate + L-glutamate</text>
        <dbReference type="Rhea" id="RHEA:14329"/>
        <dbReference type="ChEBI" id="CHEBI:16810"/>
        <dbReference type="ChEBI" id="CHEBI:18110"/>
        <dbReference type="ChEBI" id="CHEBI:29985"/>
        <dbReference type="ChEBI" id="CHEBI:57524"/>
        <dbReference type="EC" id="2.6.1.52"/>
    </reaction>
</comment>
<dbReference type="Pfam" id="PF00266">
    <property type="entry name" value="Aminotran_5"/>
    <property type="match status" value="1"/>
</dbReference>
<keyword evidence="15" id="KW-1185">Reference proteome</keyword>
<comment type="subunit">
    <text evidence="11">Homodimer.</text>
</comment>
<keyword evidence="5 11" id="KW-0808">Transferase</keyword>
<reference evidence="14 15" key="1">
    <citation type="journal article" date="2013" name="Int. J. Syst. Evol. Microbiol.">
        <title>Celerinatantimonas yamalensis sp. nov., a cold-adapted diazotrophic bacterium from a cold permafrost brine.</title>
        <authorList>
            <person name="Shcherbakova V."/>
            <person name="Chuvilskaya N."/>
            <person name="Rivkina E."/>
            <person name="Demidov N."/>
            <person name="Uchaeva V."/>
            <person name="Suetin S."/>
            <person name="Suzina N."/>
            <person name="Gilichinsky D."/>
        </authorList>
    </citation>
    <scope>NUCLEOTIDE SEQUENCE [LARGE SCALE GENOMIC DNA]</scope>
    <source>
        <strain evidence="14 15">C7</strain>
    </source>
</reference>
<comment type="subcellular location">
    <subcellularLocation>
        <location evidence="11">Cytoplasm</location>
    </subcellularLocation>
</comment>
<keyword evidence="6 11" id="KW-0663">Pyridoxal phosphate</keyword>
<dbReference type="GO" id="GO:0004648">
    <property type="term" value="F:O-phospho-L-serine:2-oxoglutarate aminotransferase activity"/>
    <property type="evidence" value="ECO:0007669"/>
    <property type="project" value="UniProtKB-EC"/>
</dbReference>
<keyword evidence="3 11" id="KW-0032">Aminotransferase</keyword>
<feature type="binding site" evidence="11">
    <location>
        <position position="196"/>
    </location>
    <ligand>
        <name>pyridoxal 5'-phosphate</name>
        <dbReference type="ChEBI" id="CHEBI:597326"/>
    </ligand>
</feature>
<comment type="similarity">
    <text evidence="2 11">Belongs to the class-V pyridoxal-phosphate-dependent aminotransferase family. SerC subfamily.</text>
</comment>
<comment type="pathway">
    <text evidence="1 11 12">Amino-acid biosynthesis; L-serine biosynthesis; L-serine from 3-phospho-D-glycerate: step 2/3.</text>
</comment>
<keyword evidence="7 11" id="KW-0664">Pyridoxine biosynthesis</keyword>
<evidence type="ECO:0000259" key="13">
    <source>
        <dbReference type="Pfam" id="PF00266"/>
    </source>
</evidence>
<keyword evidence="4 11" id="KW-0028">Amino-acid biosynthesis</keyword>
<evidence type="ECO:0000256" key="1">
    <source>
        <dbReference type="ARBA" id="ARBA00005099"/>
    </source>
</evidence>
<dbReference type="Gene3D" id="3.40.640.10">
    <property type="entry name" value="Type I PLP-dependent aspartate aminotransferase-like (Major domain)"/>
    <property type="match status" value="1"/>
</dbReference>
<dbReference type="SUPFAM" id="SSF53383">
    <property type="entry name" value="PLP-dependent transferases"/>
    <property type="match status" value="1"/>
</dbReference>
<evidence type="ECO:0000256" key="10">
    <source>
        <dbReference type="ARBA" id="ARBA00049007"/>
    </source>
</evidence>
<feature type="binding site" evidence="11">
    <location>
        <position position="173"/>
    </location>
    <ligand>
        <name>pyridoxal 5'-phosphate</name>
        <dbReference type="ChEBI" id="CHEBI:597326"/>
    </ligand>
</feature>
<protein>
    <recommendedName>
        <fullName evidence="11">Phosphoserine aminotransferase</fullName>
        <ecNumber evidence="11">2.6.1.52</ecNumber>
    </recommendedName>
    <alternativeName>
        <fullName evidence="11">Phosphohydroxythreonine aminotransferase</fullName>
        <shortName evidence="11">PSAT</shortName>
    </alternativeName>
</protein>
<evidence type="ECO:0000256" key="8">
    <source>
        <dbReference type="ARBA" id="ARBA00023299"/>
    </source>
</evidence>
<feature type="binding site" evidence="11">
    <location>
        <begin position="76"/>
        <end position="77"/>
    </location>
    <ligand>
        <name>pyridoxal 5'-phosphate</name>
        <dbReference type="ChEBI" id="CHEBI:597326"/>
    </ligand>
</feature>
<evidence type="ECO:0000256" key="6">
    <source>
        <dbReference type="ARBA" id="ARBA00022898"/>
    </source>
</evidence>
<feature type="binding site" evidence="11">
    <location>
        <position position="42"/>
    </location>
    <ligand>
        <name>L-glutamate</name>
        <dbReference type="ChEBI" id="CHEBI:29985"/>
    </ligand>
</feature>
<comment type="catalytic activity">
    <reaction evidence="9 11">
        <text>4-(phosphooxy)-L-threonine + 2-oxoglutarate = (R)-3-hydroxy-2-oxo-4-phosphooxybutanoate + L-glutamate</text>
        <dbReference type="Rhea" id="RHEA:16573"/>
        <dbReference type="ChEBI" id="CHEBI:16810"/>
        <dbReference type="ChEBI" id="CHEBI:29985"/>
        <dbReference type="ChEBI" id="CHEBI:58452"/>
        <dbReference type="ChEBI" id="CHEBI:58538"/>
        <dbReference type="EC" id="2.6.1.52"/>
    </reaction>
</comment>
<comment type="function">
    <text evidence="11">Catalyzes the reversible conversion of 3-phosphohydroxypyruvate to phosphoserine and of 3-hydroxy-2-oxo-4-phosphonooxybutanoate to phosphohydroxythreonine.</text>
</comment>
<feature type="binding site" evidence="11">
    <location>
        <position position="154"/>
    </location>
    <ligand>
        <name>pyridoxal 5'-phosphate</name>
        <dbReference type="ChEBI" id="CHEBI:597326"/>
    </ligand>
</feature>
<evidence type="ECO:0000256" key="7">
    <source>
        <dbReference type="ARBA" id="ARBA00023096"/>
    </source>
</evidence>
<proteinExistence type="inferred from homology"/>
<dbReference type="InterPro" id="IPR015422">
    <property type="entry name" value="PyrdxlP-dep_Trfase_small"/>
</dbReference>
<evidence type="ECO:0000256" key="12">
    <source>
        <dbReference type="RuleBase" id="RU004505"/>
    </source>
</evidence>
<dbReference type="PANTHER" id="PTHR43247:SF1">
    <property type="entry name" value="PHOSPHOSERINE AMINOTRANSFERASE"/>
    <property type="match status" value="1"/>
</dbReference>
<dbReference type="InterPro" id="IPR015424">
    <property type="entry name" value="PyrdxlP-dep_Trfase"/>
</dbReference>
<dbReference type="EC" id="2.6.1.52" evidence="11"/>
<dbReference type="Gene3D" id="3.90.1150.10">
    <property type="entry name" value="Aspartate Aminotransferase, domain 1"/>
    <property type="match status" value="1"/>
</dbReference>
<comment type="caution">
    <text evidence="14">The sequence shown here is derived from an EMBL/GenBank/DDBJ whole genome shotgun (WGS) entry which is preliminary data.</text>
</comment>
<feature type="binding site" evidence="11">
    <location>
        <begin position="238"/>
        <end position="239"/>
    </location>
    <ligand>
        <name>pyridoxal 5'-phosphate</name>
        <dbReference type="ChEBI" id="CHEBI:597326"/>
    </ligand>
</feature>
<dbReference type="PIRSF" id="PIRSF000525">
    <property type="entry name" value="SerC"/>
    <property type="match status" value="1"/>
</dbReference>
<dbReference type="InterPro" id="IPR015421">
    <property type="entry name" value="PyrdxlP-dep_Trfase_major"/>
</dbReference>
<dbReference type="EMBL" id="JBEQCT010000003">
    <property type="protein sequence ID" value="MFM2485092.1"/>
    <property type="molecule type" value="Genomic_DNA"/>
</dbReference>
<comment type="pathway">
    <text evidence="11">Cofactor biosynthesis; pyridoxine 5'-phosphate biosynthesis; pyridoxine 5'-phosphate from D-erythrose 4-phosphate: step 3/5.</text>
</comment>
<comment type="cofactor">
    <cofactor evidence="11">
        <name>pyridoxal 5'-phosphate</name>
        <dbReference type="ChEBI" id="CHEBI:597326"/>
    </cofactor>
    <text evidence="11">Binds 1 pyridoxal phosphate per subunit.</text>
</comment>
<accession>A0ABW9G6H3</accession>
<evidence type="ECO:0000256" key="4">
    <source>
        <dbReference type="ARBA" id="ARBA00022605"/>
    </source>
</evidence>
<evidence type="ECO:0000256" key="5">
    <source>
        <dbReference type="ARBA" id="ARBA00022679"/>
    </source>
</evidence>
<feature type="domain" description="Aminotransferase class V" evidence="13">
    <location>
        <begin position="4"/>
        <end position="349"/>
    </location>
</feature>
<dbReference type="PANTHER" id="PTHR43247">
    <property type="entry name" value="PHOSPHOSERINE AMINOTRANSFERASE"/>
    <property type="match status" value="1"/>
</dbReference>
<dbReference type="NCBIfam" id="NF003764">
    <property type="entry name" value="PRK05355.1"/>
    <property type="match status" value="1"/>
</dbReference>
<keyword evidence="11" id="KW-0963">Cytoplasm</keyword>
<sequence length="361" mass="40090">MKQVYNFCSGPAMLPAEVMAKAQQEFTNWHGLGVSVMEISHRSSDYVAMAKEAEQDLRDLLTIPDNYKVLFCHGGGRGQFAGVPMNLLGDKKLASYVTTGHWSRSAVTEGEKFASADIFDALLRDDDGNVSVRPVNEWRYSQDSAYLHYCPNETIEGIAVHQIPHVDIPLVGDFSSTILSEPLDVNRFGVIYAGAQKNIGPSGLTLVIVRDDLLDRAMAHTPSILNYAVTAKHDSMFNTPPTYAWYLSGLVFKWAKAQGGLSALAKLNSDKAKLLYECIDNSDFYKNQVDIAYRSKMNVPFFLADETLNEVFLSEAAEHGLMTLKGHRVMGGMRASIYNAMPMSGVQTLVEFMREFEKHHG</sequence>
<evidence type="ECO:0000313" key="15">
    <source>
        <dbReference type="Proteomes" id="UP001629953"/>
    </source>
</evidence>
<feature type="binding site" evidence="11">
    <location>
        <position position="9"/>
    </location>
    <ligand>
        <name>L-glutamate</name>
        <dbReference type="ChEBI" id="CHEBI:29985"/>
    </ligand>
</feature>
<dbReference type="InterPro" id="IPR022278">
    <property type="entry name" value="Pser_aminoTfrase"/>
</dbReference>
<name>A0ABW9G6H3_9GAMM</name>
<feature type="binding site" evidence="11">
    <location>
        <position position="102"/>
    </location>
    <ligand>
        <name>pyridoxal 5'-phosphate</name>
        <dbReference type="ChEBI" id="CHEBI:597326"/>
    </ligand>
</feature>
<dbReference type="InterPro" id="IPR020578">
    <property type="entry name" value="Aminotrans_V_PyrdxlP_BS"/>
</dbReference>
<dbReference type="NCBIfam" id="TIGR01364">
    <property type="entry name" value="serC_1"/>
    <property type="match status" value="1"/>
</dbReference>
<dbReference type="RefSeq" id="WP_408623309.1">
    <property type="nucleotide sequence ID" value="NZ_JBEQCT010000003.1"/>
</dbReference>
<dbReference type="Proteomes" id="UP001629953">
    <property type="component" value="Unassembled WGS sequence"/>
</dbReference>
<dbReference type="InterPro" id="IPR000192">
    <property type="entry name" value="Aminotrans_V_dom"/>
</dbReference>